<dbReference type="Gene3D" id="2.30.30.140">
    <property type="match status" value="1"/>
</dbReference>
<name>A0A843XBS4_COLES</name>
<dbReference type="Proteomes" id="UP000652761">
    <property type="component" value="Unassembled WGS sequence"/>
</dbReference>
<dbReference type="AlphaFoldDB" id="A0A843XBS4"/>
<organism evidence="2 3">
    <name type="scientific">Colocasia esculenta</name>
    <name type="common">Wild taro</name>
    <name type="synonym">Arum esculentum</name>
    <dbReference type="NCBI Taxonomy" id="4460"/>
    <lineage>
        <taxon>Eukaryota</taxon>
        <taxon>Viridiplantae</taxon>
        <taxon>Streptophyta</taxon>
        <taxon>Embryophyta</taxon>
        <taxon>Tracheophyta</taxon>
        <taxon>Spermatophyta</taxon>
        <taxon>Magnoliopsida</taxon>
        <taxon>Liliopsida</taxon>
        <taxon>Araceae</taxon>
        <taxon>Aroideae</taxon>
        <taxon>Colocasieae</taxon>
        <taxon>Colocasia</taxon>
    </lineage>
</organism>
<dbReference type="OrthoDB" id="2020707at2759"/>
<comment type="caution">
    <text evidence="2">The sequence shown here is derived from an EMBL/GenBank/DDBJ whole genome shotgun (WGS) entry which is preliminary data.</text>
</comment>
<evidence type="ECO:0000313" key="3">
    <source>
        <dbReference type="Proteomes" id="UP000652761"/>
    </source>
</evidence>
<dbReference type="CDD" id="cd20405">
    <property type="entry name" value="Tudor_Agenet_AtDUF_rpt1_3"/>
    <property type="match status" value="3"/>
</dbReference>
<reference evidence="2" key="1">
    <citation type="submission" date="2017-07" db="EMBL/GenBank/DDBJ databases">
        <title>Taro Niue Genome Assembly and Annotation.</title>
        <authorList>
            <person name="Atibalentja N."/>
            <person name="Keating K."/>
            <person name="Fields C.J."/>
        </authorList>
    </citation>
    <scope>NUCLEOTIDE SEQUENCE</scope>
    <source>
        <strain evidence="2">Niue_2</strain>
        <tissue evidence="2">Leaf</tissue>
    </source>
</reference>
<evidence type="ECO:0000259" key="1">
    <source>
        <dbReference type="SMART" id="SM00743"/>
    </source>
</evidence>
<sequence>MGERSRRWVRGVRVPGMMFATGDEVEVSSDEEGFRGVWFEAKVVRSMPRADRYMVVYDHLINDDADPRPLRETVDACYVRPRSPRRRGPFGVCSPVDAWHKDGWWAGVVAAVVPAGQMRRVVKYVVCFPSTREEMEFKAADLRHHLEWFDDKWVKPGEHDVAHLAVTFPVGSRLEVSQSFGDSMYAWFIGTVEKLIWKDNLLVKYQHLQASDEGEHLREIVDVQHVRPCPPPGLGSRNFCLLQHVEVFHGDGWYNGVVSEVCSASTYIINSEHWDLEKEFPQGSVRMPHQWTNSCWVPATKNIPEHSEVLYERGTKVEVRSDEEGFRGAWYAATVVKLLSGNRFVVEYEALRTDDDSEFLKQTVDAHHIRPAPNTSVVGKFKRLEEVDAFYNDGWWIGVISKVLEGSRYMVYFKDAKEELEFGMNELRLHMDWINGQWIWTSQIELERIDMIYSDSYRTNKVLAHLDGSKLPKGGVNKQYEI</sequence>
<dbReference type="CDD" id="cd20406">
    <property type="entry name" value="Tudor_Agenet_AtDUF_rpt2_4"/>
    <property type="match status" value="1"/>
</dbReference>
<dbReference type="Pfam" id="PF05641">
    <property type="entry name" value="Agenet"/>
    <property type="match status" value="4"/>
</dbReference>
<dbReference type="EMBL" id="NMUH01007121">
    <property type="protein sequence ID" value="MQM16687.1"/>
    <property type="molecule type" value="Genomic_DNA"/>
</dbReference>
<feature type="domain" description="Agenet" evidence="1">
    <location>
        <begin position="237"/>
        <end position="293"/>
    </location>
</feature>
<gene>
    <name evidence="2" type="ORF">Taro_049646</name>
</gene>
<accession>A0A843XBS4</accession>
<dbReference type="InterPro" id="IPR008395">
    <property type="entry name" value="Agenet-like_dom"/>
</dbReference>
<feature type="domain" description="Agenet" evidence="1">
    <location>
        <begin position="88"/>
        <end position="150"/>
    </location>
</feature>
<dbReference type="PANTHER" id="PTHR31917:SF147">
    <property type="entry name" value="AGENET DOMAIN-CONTAINING PROTEIN"/>
    <property type="match status" value="1"/>
</dbReference>
<feature type="domain" description="Agenet" evidence="1">
    <location>
        <begin position="17"/>
        <end position="87"/>
    </location>
</feature>
<feature type="domain" description="Agenet" evidence="1">
    <location>
        <begin position="166"/>
        <end position="234"/>
    </location>
</feature>
<feature type="domain" description="Agenet" evidence="1">
    <location>
        <begin position="379"/>
        <end position="435"/>
    </location>
</feature>
<dbReference type="PANTHER" id="PTHR31917">
    <property type="entry name" value="AGENET DOMAIN-CONTAINING PROTEIN-RELATED"/>
    <property type="match status" value="1"/>
</dbReference>
<dbReference type="SMART" id="SM00743">
    <property type="entry name" value="Agenet"/>
    <property type="match status" value="6"/>
</dbReference>
<dbReference type="InterPro" id="IPR014002">
    <property type="entry name" value="Agenet_dom_plant"/>
</dbReference>
<feature type="domain" description="Agenet" evidence="1">
    <location>
        <begin position="309"/>
        <end position="377"/>
    </location>
</feature>
<evidence type="ECO:0000313" key="2">
    <source>
        <dbReference type="EMBL" id="MQM16687.1"/>
    </source>
</evidence>
<proteinExistence type="predicted"/>
<protein>
    <recommendedName>
        <fullName evidence="1">Agenet domain-containing protein</fullName>
    </recommendedName>
</protein>
<keyword evidence="3" id="KW-1185">Reference proteome</keyword>